<protein>
    <submittedName>
        <fullName evidence="1">Uncharacterized protein</fullName>
    </submittedName>
</protein>
<proteinExistence type="predicted"/>
<accession>A0ACB8EA54</accession>
<comment type="caution">
    <text evidence="1">The sequence shown here is derived from an EMBL/GenBank/DDBJ whole genome shotgun (WGS) entry which is preliminary data.</text>
</comment>
<sequence>MPAIDTGETLGAKTARLWPYNPENPQQPIAKNLIHEPGWSSSKVGLRRPSSLVGLGSQLGTVGSYCPFLLQRDRPQQLECLFIVVTRIVTTFLFFHSQEGPKSRFNKHQNRPPYMVGPEVFRSSNSTAKHLPLSASSPQSSLIFCQLPLCFLHLQPFLGSTCIPA</sequence>
<reference evidence="1" key="1">
    <citation type="submission" date="2021-08" db="EMBL/GenBank/DDBJ databases">
        <title>The first chromosome-level gecko genome reveals the dynamic sex chromosomes of Neotropical dwarf geckos (Sphaerodactylidae: Sphaerodactylus).</title>
        <authorList>
            <person name="Pinto B.J."/>
            <person name="Keating S.E."/>
            <person name="Gamble T."/>
        </authorList>
    </citation>
    <scope>NUCLEOTIDE SEQUENCE</scope>
    <source>
        <strain evidence="1">TG3544</strain>
    </source>
</reference>
<dbReference type="EMBL" id="CM037627">
    <property type="protein sequence ID" value="KAH7989098.1"/>
    <property type="molecule type" value="Genomic_DNA"/>
</dbReference>
<evidence type="ECO:0000313" key="2">
    <source>
        <dbReference type="Proteomes" id="UP000827872"/>
    </source>
</evidence>
<dbReference type="Proteomes" id="UP000827872">
    <property type="component" value="Linkage Group LG14"/>
</dbReference>
<organism evidence="1 2">
    <name type="scientific">Sphaerodactylus townsendi</name>
    <dbReference type="NCBI Taxonomy" id="933632"/>
    <lineage>
        <taxon>Eukaryota</taxon>
        <taxon>Metazoa</taxon>
        <taxon>Chordata</taxon>
        <taxon>Craniata</taxon>
        <taxon>Vertebrata</taxon>
        <taxon>Euteleostomi</taxon>
        <taxon>Lepidosauria</taxon>
        <taxon>Squamata</taxon>
        <taxon>Bifurcata</taxon>
        <taxon>Gekkota</taxon>
        <taxon>Sphaerodactylidae</taxon>
        <taxon>Sphaerodactylus</taxon>
    </lineage>
</organism>
<gene>
    <name evidence="1" type="ORF">K3G42_002648</name>
</gene>
<name>A0ACB8EA54_9SAUR</name>
<evidence type="ECO:0000313" key="1">
    <source>
        <dbReference type="EMBL" id="KAH7989098.1"/>
    </source>
</evidence>
<keyword evidence="2" id="KW-1185">Reference proteome</keyword>